<gene>
    <name evidence="1" type="ORF">B0T11DRAFT_298906</name>
</gene>
<accession>A0A8K0X2F1</accession>
<dbReference type="AlphaFoldDB" id="A0A8K0X2F1"/>
<proteinExistence type="predicted"/>
<dbReference type="EMBL" id="JAGPXD010000004">
    <property type="protein sequence ID" value="KAH7357697.1"/>
    <property type="molecule type" value="Genomic_DNA"/>
</dbReference>
<evidence type="ECO:0000313" key="1">
    <source>
        <dbReference type="EMBL" id="KAH7357697.1"/>
    </source>
</evidence>
<evidence type="ECO:0000313" key="2">
    <source>
        <dbReference type="Proteomes" id="UP000813385"/>
    </source>
</evidence>
<reference evidence="1" key="1">
    <citation type="journal article" date="2021" name="Nat. Commun.">
        <title>Genetic determinants of endophytism in the Arabidopsis root mycobiome.</title>
        <authorList>
            <person name="Mesny F."/>
            <person name="Miyauchi S."/>
            <person name="Thiergart T."/>
            <person name="Pickel B."/>
            <person name="Atanasova L."/>
            <person name="Karlsson M."/>
            <person name="Huettel B."/>
            <person name="Barry K.W."/>
            <person name="Haridas S."/>
            <person name="Chen C."/>
            <person name="Bauer D."/>
            <person name="Andreopoulos W."/>
            <person name="Pangilinan J."/>
            <person name="LaButti K."/>
            <person name="Riley R."/>
            <person name="Lipzen A."/>
            <person name="Clum A."/>
            <person name="Drula E."/>
            <person name="Henrissat B."/>
            <person name="Kohler A."/>
            <person name="Grigoriev I.V."/>
            <person name="Martin F.M."/>
            <person name="Hacquard S."/>
        </authorList>
    </citation>
    <scope>NUCLEOTIDE SEQUENCE</scope>
    <source>
        <strain evidence="1">MPI-CAGE-AT-0016</strain>
    </source>
</reference>
<sequence>MRFSPILLTVSGLAAGARTIRRDGTDPADVVVSTKKFIVEVDPAADRDDLVKELEATPGCRVTKGFDSAIFSGVPTAAAAAEGASAPLAGGHGHGRGLVESHVSSVVLVVRREERRRRVRLMQYQETARS</sequence>
<organism evidence="1 2">
    <name type="scientific">Plectosphaerella cucumerina</name>
    <dbReference type="NCBI Taxonomy" id="40658"/>
    <lineage>
        <taxon>Eukaryota</taxon>
        <taxon>Fungi</taxon>
        <taxon>Dikarya</taxon>
        <taxon>Ascomycota</taxon>
        <taxon>Pezizomycotina</taxon>
        <taxon>Sordariomycetes</taxon>
        <taxon>Hypocreomycetidae</taxon>
        <taxon>Glomerellales</taxon>
        <taxon>Plectosphaerellaceae</taxon>
        <taxon>Plectosphaerella</taxon>
    </lineage>
</organism>
<comment type="caution">
    <text evidence="1">The sequence shown here is derived from an EMBL/GenBank/DDBJ whole genome shotgun (WGS) entry which is preliminary data.</text>
</comment>
<protein>
    <submittedName>
        <fullName evidence="1">Uncharacterized protein</fullName>
    </submittedName>
</protein>
<dbReference type="Proteomes" id="UP000813385">
    <property type="component" value="Unassembled WGS sequence"/>
</dbReference>
<name>A0A8K0X2F1_9PEZI</name>
<keyword evidence="2" id="KW-1185">Reference proteome</keyword>